<reference evidence="2 3" key="1">
    <citation type="submission" date="2016-10" db="EMBL/GenBank/DDBJ databases">
        <authorList>
            <person name="de Groot N.N."/>
        </authorList>
    </citation>
    <scope>NUCLEOTIDE SEQUENCE [LARGE SCALE GENOMIC DNA]</scope>
    <source>
        <strain evidence="2 3">SLAS-1</strain>
    </source>
</reference>
<dbReference type="OrthoDB" id="9779073at2"/>
<proteinExistence type="predicted"/>
<evidence type="ECO:0000313" key="3">
    <source>
        <dbReference type="Proteomes" id="UP000199476"/>
    </source>
</evidence>
<dbReference type="Pfam" id="PF01656">
    <property type="entry name" value="CbiA"/>
    <property type="match status" value="1"/>
</dbReference>
<dbReference type="PANTHER" id="PTHR43384:SF7">
    <property type="entry name" value="CARBON-MONOXIDE DEHYDROGENASE ACCESSORY PROTEIN"/>
    <property type="match status" value="1"/>
</dbReference>
<dbReference type="InterPro" id="IPR014433">
    <property type="entry name" value="CooC"/>
</dbReference>
<dbReference type="STRING" id="321763.SAMN04488692_101105"/>
<dbReference type="GO" id="GO:0005829">
    <property type="term" value="C:cytosol"/>
    <property type="evidence" value="ECO:0007669"/>
    <property type="project" value="TreeGrafter"/>
</dbReference>
<protein>
    <submittedName>
        <fullName evidence="2">CO dehydrogenase maturation factor</fullName>
    </submittedName>
</protein>
<dbReference type="PIRSF" id="PIRSF005647">
    <property type="entry name" value="CooC"/>
    <property type="match status" value="1"/>
</dbReference>
<name>A0A1G9H5I8_9FIRM</name>
<dbReference type="InterPro" id="IPR002586">
    <property type="entry name" value="CobQ/CobB/MinD/ParA_Nub-bd_dom"/>
</dbReference>
<dbReference type="EMBL" id="FNGO01000001">
    <property type="protein sequence ID" value="SDL08109.1"/>
    <property type="molecule type" value="Genomic_DNA"/>
</dbReference>
<feature type="domain" description="CobQ/CobB/MinD/ParA nucleotide binding" evidence="1">
    <location>
        <begin position="6"/>
        <end position="221"/>
    </location>
</feature>
<dbReference type="InterPro" id="IPR050625">
    <property type="entry name" value="ParA/MinD_ATPase"/>
</dbReference>
<keyword evidence="3" id="KW-1185">Reference proteome</keyword>
<evidence type="ECO:0000313" key="2">
    <source>
        <dbReference type="EMBL" id="SDL08109.1"/>
    </source>
</evidence>
<dbReference type="GO" id="GO:0009898">
    <property type="term" value="C:cytoplasmic side of plasma membrane"/>
    <property type="evidence" value="ECO:0007669"/>
    <property type="project" value="TreeGrafter"/>
</dbReference>
<dbReference type="AlphaFoldDB" id="A0A1G9H5I8"/>
<dbReference type="GO" id="GO:0005524">
    <property type="term" value="F:ATP binding"/>
    <property type="evidence" value="ECO:0007669"/>
    <property type="project" value="TreeGrafter"/>
</dbReference>
<dbReference type="RefSeq" id="WP_089757606.1">
    <property type="nucleotide sequence ID" value="NZ_FNGO01000001.1"/>
</dbReference>
<dbReference type="Proteomes" id="UP000199476">
    <property type="component" value="Unassembled WGS sequence"/>
</dbReference>
<dbReference type="GO" id="GO:0016887">
    <property type="term" value="F:ATP hydrolysis activity"/>
    <property type="evidence" value="ECO:0007669"/>
    <property type="project" value="TreeGrafter"/>
</dbReference>
<dbReference type="InterPro" id="IPR027417">
    <property type="entry name" value="P-loop_NTPase"/>
</dbReference>
<dbReference type="SUPFAM" id="SSF52540">
    <property type="entry name" value="P-loop containing nucleoside triphosphate hydrolases"/>
    <property type="match status" value="1"/>
</dbReference>
<sequence length="250" mass="27540">MPYNIAVAGKGGTGKTTVASLVIGELVEKELTPVLAVDADPNATLSEALNIDVPSTLGDILAESRDRENIPASMDKRRHIEFQISTALAENSGFDLMVMGRTEGPGCYCSVNDILRSYMDELMPNYEYAVLDNEAGMEHISRRTTRDIDLLLIVSDENPIGVRSAGRIHELVKDLEINVGSTYLVLNRARGDVHPRLQEEIDKLDLDLAGTIPDDKVLVDYNLEQRSLLDLPQDSQARKAVAEMMDELMA</sequence>
<dbReference type="Gene3D" id="3.40.50.300">
    <property type="entry name" value="P-loop containing nucleotide triphosphate hydrolases"/>
    <property type="match status" value="1"/>
</dbReference>
<dbReference type="PANTHER" id="PTHR43384">
    <property type="entry name" value="SEPTUM SITE-DETERMINING PROTEIN MIND HOMOLOG, CHLOROPLASTIC-RELATED"/>
    <property type="match status" value="1"/>
</dbReference>
<evidence type="ECO:0000259" key="1">
    <source>
        <dbReference type="Pfam" id="PF01656"/>
    </source>
</evidence>
<accession>A0A1G9H5I8</accession>
<gene>
    <name evidence="2" type="ORF">SAMN04488692_101105</name>
</gene>
<dbReference type="GO" id="GO:0051782">
    <property type="term" value="P:negative regulation of cell division"/>
    <property type="evidence" value="ECO:0007669"/>
    <property type="project" value="TreeGrafter"/>
</dbReference>
<organism evidence="2 3">
    <name type="scientific">Halarsenatibacter silvermanii</name>
    <dbReference type="NCBI Taxonomy" id="321763"/>
    <lineage>
        <taxon>Bacteria</taxon>
        <taxon>Bacillati</taxon>
        <taxon>Bacillota</taxon>
        <taxon>Clostridia</taxon>
        <taxon>Halanaerobiales</taxon>
        <taxon>Halarsenatibacteraceae</taxon>
        <taxon>Halarsenatibacter</taxon>
    </lineage>
</organism>